<dbReference type="InterPro" id="IPR051018">
    <property type="entry name" value="Bacteriophage_GH24"/>
</dbReference>
<reference evidence="6" key="1">
    <citation type="journal article" date="2014" name="Environ. Microbiol.">
        <title>Comparative genomics of the marine bacterial genus Glaciecola reveals the high degree of genomic diversity and genomic characteristic for cold adaptation.</title>
        <authorList>
            <person name="Qin Q.L."/>
            <person name="Xie B.B."/>
            <person name="Yu Y."/>
            <person name="Shu Y.L."/>
            <person name="Rong J.C."/>
            <person name="Zhang Y.J."/>
            <person name="Zhao D.L."/>
            <person name="Chen X.L."/>
            <person name="Zhang X.Y."/>
            <person name="Chen B."/>
            <person name="Zhou B.C."/>
            <person name="Zhang Y.Z."/>
        </authorList>
    </citation>
    <scope>NUCLEOTIDE SEQUENCE [LARGE SCALE GENOMIC DNA]</scope>
    <source>
        <strain evidence="6">ACAM 615</strain>
    </source>
</reference>
<dbReference type="InterPro" id="IPR002196">
    <property type="entry name" value="Glyco_hydro_24"/>
</dbReference>
<dbReference type="RefSeq" id="WP_006009485.1">
    <property type="nucleotide sequence ID" value="NZ_AUAV01000025.1"/>
</dbReference>
<evidence type="ECO:0000313" key="5">
    <source>
        <dbReference type="EMBL" id="GAC27713.1"/>
    </source>
</evidence>
<dbReference type="EMBL" id="BAEQ01000015">
    <property type="protein sequence ID" value="GAC27713.1"/>
    <property type="molecule type" value="Genomic_DNA"/>
</dbReference>
<dbReference type="Proteomes" id="UP000006251">
    <property type="component" value="Unassembled WGS sequence"/>
</dbReference>
<dbReference type="GO" id="GO:0042742">
    <property type="term" value="P:defense response to bacterium"/>
    <property type="evidence" value="ECO:0007669"/>
    <property type="project" value="UniProtKB-KW"/>
</dbReference>
<evidence type="ECO:0000256" key="3">
    <source>
        <dbReference type="ARBA" id="ARBA00023200"/>
    </source>
</evidence>
<dbReference type="InterPro" id="IPR023346">
    <property type="entry name" value="Lysozyme-like_dom_sf"/>
</dbReference>
<evidence type="ECO:0000313" key="6">
    <source>
        <dbReference type="Proteomes" id="UP000006251"/>
    </source>
</evidence>
<evidence type="ECO:0000256" key="4">
    <source>
        <dbReference type="RuleBase" id="RU003788"/>
    </source>
</evidence>
<gene>
    <name evidence="5" type="ORF">GPAL_0833</name>
</gene>
<dbReference type="EC" id="3.2.1.17" evidence="4"/>
<dbReference type="SUPFAM" id="SSF53955">
    <property type="entry name" value="Lysozyme-like"/>
    <property type="match status" value="1"/>
</dbReference>
<sequence length="131" mass="14421">MKQFELSTNTSVVADPMTDALANGNNYLTNQACIDLLKESERLRLEAYEGPGMAEPWLIGYGHKTTARLGMTITESEAELLLKNDLVRVESAIQRLVTVDLNNNQFSALACFAYNMGTGNFATSTLLKNLN</sequence>
<dbReference type="Pfam" id="PF00959">
    <property type="entry name" value="Phage_lysozyme"/>
    <property type="match status" value="1"/>
</dbReference>
<proteinExistence type="inferred from homology"/>
<dbReference type="AlphaFoldDB" id="K6ZFL4"/>
<comment type="similarity">
    <text evidence="4">Belongs to the glycosyl hydrolase 24 family.</text>
</comment>
<dbReference type="InterPro" id="IPR033907">
    <property type="entry name" value="Endolysin_autolysin"/>
</dbReference>
<name>K6ZFL4_9ALTE</name>
<keyword evidence="6" id="KW-1185">Reference proteome</keyword>
<evidence type="ECO:0000256" key="1">
    <source>
        <dbReference type="ARBA" id="ARBA00022529"/>
    </source>
</evidence>
<dbReference type="GO" id="GO:0009253">
    <property type="term" value="P:peptidoglycan catabolic process"/>
    <property type="evidence" value="ECO:0007669"/>
    <property type="project" value="InterPro"/>
</dbReference>
<organism evidence="5 6">
    <name type="scientific">Brumicola pallidula DSM 14239 = ACAM 615</name>
    <dbReference type="NCBI Taxonomy" id="1121922"/>
    <lineage>
        <taxon>Bacteria</taxon>
        <taxon>Pseudomonadati</taxon>
        <taxon>Pseudomonadota</taxon>
        <taxon>Gammaproteobacteria</taxon>
        <taxon>Alteromonadales</taxon>
        <taxon>Alteromonadaceae</taxon>
        <taxon>Brumicola</taxon>
    </lineage>
</organism>
<dbReference type="GO" id="GO:0031640">
    <property type="term" value="P:killing of cells of another organism"/>
    <property type="evidence" value="ECO:0007669"/>
    <property type="project" value="UniProtKB-KW"/>
</dbReference>
<dbReference type="CDD" id="cd00737">
    <property type="entry name" value="lyz_endolysin_autolysin"/>
    <property type="match status" value="1"/>
</dbReference>
<dbReference type="GO" id="GO:0016998">
    <property type="term" value="P:cell wall macromolecule catabolic process"/>
    <property type="evidence" value="ECO:0007669"/>
    <property type="project" value="InterPro"/>
</dbReference>
<keyword evidence="4 5" id="KW-0378">Hydrolase</keyword>
<accession>K6ZFL4</accession>
<keyword evidence="3" id="KW-1035">Host cytoplasm</keyword>
<dbReference type="InterPro" id="IPR023347">
    <property type="entry name" value="Lysozyme_dom_sf"/>
</dbReference>
<comment type="caution">
    <text evidence="5">The sequence shown here is derived from an EMBL/GenBank/DDBJ whole genome shotgun (WGS) entry which is preliminary data.</text>
</comment>
<keyword evidence="4 5" id="KW-0326">Glycosidase</keyword>
<comment type="catalytic activity">
    <reaction evidence="4">
        <text>Hydrolysis of (1-&gt;4)-beta-linkages between N-acetylmuramic acid and N-acetyl-D-glucosamine residues in a peptidoglycan and between N-acetyl-D-glucosamine residues in chitodextrins.</text>
        <dbReference type="EC" id="3.2.1.17"/>
    </reaction>
</comment>
<dbReference type="PANTHER" id="PTHR38107">
    <property type="match status" value="1"/>
</dbReference>
<keyword evidence="2 4" id="KW-0081">Bacteriolytic enzyme</keyword>
<keyword evidence="1 4" id="KW-0929">Antimicrobial</keyword>
<protein>
    <recommendedName>
        <fullName evidence="4">Lysozyme</fullName>
        <ecNumber evidence="4">3.2.1.17</ecNumber>
    </recommendedName>
</protein>
<dbReference type="GO" id="GO:0003796">
    <property type="term" value="F:lysozyme activity"/>
    <property type="evidence" value="ECO:0007669"/>
    <property type="project" value="UniProtKB-EC"/>
</dbReference>
<dbReference type="Gene3D" id="1.10.530.40">
    <property type="match status" value="1"/>
</dbReference>
<evidence type="ECO:0000256" key="2">
    <source>
        <dbReference type="ARBA" id="ARBA00022638"/>
    </source>
</evidence>
<dbReference type="PANTHER" id="PTHR38107:SF3">
    <property type="entry name" value="LYSOZYME RRRD-RELATED"/>
    <property type="match status" value="1"/>
</dbReference>